<dbReference type="AlphaFoldDB" id="A0A1F5XI96"/>
<feature type="transmembrane region" description="Helical" evidence="1">
    <location>
        <begin position="6"/>
        <end position="22"/>
    </location>
</feature>
<feature type="transmembrane region" description="Helical" evidence="1">
    <location>
        <begin position="56"/>
        <end position="76"/>
    </location>
</feature>
<keyword evidence="1" id="KW-0472">Membrane</keyword>
<evidence type="ECO:0000313" key="3">
    <source>
        <dbReference type="Proteomes" id="UP000177346"/>
    </source>
</evidence>
<proteinExistence type="predicted"/>
<reference evidence="2 3" key="1">
    <citation type="journal article" date="2016" name="Nat. Commun.">
        <title>Thousands of microbial genomes shed light on interconnected biogeochemical processes in an aquifer system.</title>
        <authorList>
            <person name="Anantharaman K."/>
            <person name="Brown C.T."/>
            <person name="Hug L.A."/>
            <person name="Sharon I."/>
            <person name="Castelle C.J."/>
            <person name="Probst A.J."/>
            <person name="Thomas B.C."/>
            <person name="Singh A."/>
            <person name="Wilkins M.J."/>
            <person name="Karaoz U."/>
            <person name="Brodie E.L."/>
            <person name="Williams K.H."/>
            <person name="Hubbard S.S."/>
            <person name="Banfield J.F."/>
        </authorList>
    </citation>
    <scope>NUCLEOTIDE SEQUENCE [LARGE SCALE GENOMIC DNA]</scope>
</reference>
<dbReference type="Proteomes" id="UP000177346">
    <property type="component" value="Unassembled WGS sequence"/>
</dbReference>
<evidence type="ECO:0000256" key="1">
    <source>
        <dbReference type="SAM" id="Phobius"/>
    </source>
</evidence>
<sequence>METIAIFLVSAFAYFVIGCRFAKFNQALWNAKISGSGFNPNANFFGEKTHKICENLIFISLFPMTTFFVAVNRFGAHPLSFWRRNMCSEKYMGDRNIVIVFWPAKFAFNAATITILLAVIVPAMFVVSIVYSSLTIFSEKPIAEGSPKEATAK</sequence>
<comment type="caution">
    <text evidence="2">The sequence shown here is derived from an EMBL/GenBank/DDBJ whole genome shotgun (WGS) entry which is preliminary data.</text>
</comment>
<gene>
    <name evidence="2" type="ORF">A3B19_03170</name>
</gene>
<feature type="transmembrane region" description="Helical" evidence="1">
    <location>
        <begin position="106"/>
        <end position="131"/>
    </location>
</feature>
<name>A0A1F5XI96_9BACT</name>
<accession>A0A1F5XI96</accession>
<protein>
    <submittedName>
        <fullName evidence="2">Uncharacterized protein</fullName>
    </submittedName>
</protein>
<keyword evidence="1" id="KW-1133">Transmembrane helix</keyword>
<dbReference type="EMBL" id="MFIF01000006">
    <property type="protein sequence ID" value="OGF87211.1"/>
    <property type="molecule type" value="Genomic_DNA"/>
</dbReference>
<organism evidence="2 3">
    <name type="scientific">Candidatus Giovannonibacteria bacterium RIFCSPLOWO2_01_FULL_46_32</name>
    <dbReference type="NCBI Taxonomy" id="1798353"/>
    <lineage>
        <taxon>Bacteria</taxon>
        <taxon>Candidatus Giovannoniibacteriota</taxon>
    </lineage>
</organism>
<keyword evidence="1" id="KW-0812">Transmembrane</keyword>
<evidence type="ECO:0000313" key="2">
    <source>
        <dbReference type="EMBL" id="OGF87211.1"/>
    </source>
</evidence>